<dbReference type="GO" id="GO:0016787">
    <property type="term" value="F:hydrolase activity"/>
    <property type="evidence" value="ECO:0007669"/>
    <property type="project" value="UniProtKB-UniRule"/>
</dbReference>
<dbReference type="Gene3D" id="1.10.10.160">
    <property type="match status" value="1"/>
</dbReference>
<feature type="domain" description="UvrD-like helicase C-terminal" evidence="13">
    <location>
        <begin position="322"/>
        <end position="608"/>
    </location>
</feature>
<sequence length="738" mass="83891">MACSAHNACLRRSISQRAMSSHYLQGLNDAQLKAVQHPPDIPLQIHAGPGTGKTKVLTSRVAYLIDHYGLRPDRICAVTFTRTAAREMSARLVTLIGDRRAREVRLGTFHSVAAKELKKHASVVGLKSDFELYNPADCTTVMSLPVQVHAQVLERCNVSLEDGYSMFYELISKAKGKGLTAEAFREQGISLTAEHFRLEDREEYMRELHNSAHSIFKQYETILRRYNALDFDDLIIYYERLLAENPTRCDHLLVDEFQDTSILQYEMTRGILQQRKALTTVGDPDQSIYGWRDAEVGNLKRMQTDYPDTVQIRLEQNYRSTGKIVKTNMVIIEQEQGRVPKTLISTHPMGIQPVLYTGVENYDDQADFIASEIRRLYEEAGGLLRWEDFAILVRMNYEKKVIQRALEEEGIPYRKSDNYHFLDRPEVVNLLAFLELILPPESIPNLLRAIPISNKQTNMNVIRSVISNPSTFGLSGLELLQRIHDGEVSDVDHSTRQDVGPFLEHMQLLRERTDAGDKPSALILRTLEITNYAQHLENESSNWESAWKNVQQLLYTAAKFEERSKEQNGCRLLSVFLTHLRVITRLRSVSDHGFDNKVTVTTVHAAKGLEWAAVFIPSVVEKTYPAYFSKDVNEERRLLFVASTRAKILLYFVHPRMPSTKAVRGDAAASSGTELTRFLTPLKDDAESYLSSELPSFTEKDLHMISEVLGRPLPDESELVHTVTETITASTGHRKLAL</sequence>
<evidence type="ECO:0000256" key="4">
    <source>
        <dbReference type="ARBA" id="ARBA00022806"/>
    </source>
</evidence>
<keyword evidence="7" id="KW-0413">Isomerase</keyword>
<dbReference type="InParanoid" id="A0A165DAE3"/>
<dbReference type="GO" id="GO:0005524">
    <property type="term" value="F:ATP binding"/>
    <property type="evidence" value="ECO:0007669"/>
    <property type="project" value="UniProtKB-UniRule"/>
</dbReference>
<keyword evidence="4 11" id="KW-0347">Helicase</keyword>
<comment type="catalytic activity">
    <reaction evidence="10">
        <text>ATP + H2O = ADP + phosphate + H(+)</text>
        <dbReference type="Rhea" id="RHEA:13065"/>
        <dbReference type="ChEBI" id="CHEBI:15377"/>
        <dbReference type="ChEBI" id="CHEBI:15378"/>
        <dbReference type="ChEBI" id="CHEBI:30616"/>
        <dbReference type="ChEBI" id="CHEBI:43474"/>
        <dbReference type="ChEBI" id="CHEBI:456216"/>
        <dbReference type="EC" id="5.6.2.4"/>
    </reaction>
</comment>
<dbReference type="EC" id="5.6.2.4" evidence="9"/>
<evidence type="ECO:0000313" key="14">
    <source>
        <dbReference type="EMBL" id="KZT04433.1"/>
    </source>
</evidence>
<dbReference type="GO" id="GO:0043138">
    <property type="term" value="F:3'-5' DNA helicase activity"/>
    <property type="evidence" value="ECO:0007669"/>
    <property type="project" value="UniProtKB-EC"/>
</dbReference>
<dbReference type="FunCoup" id="A0A165DAE3">
    <property type="interactions" value="288"/>
</dbReference>
<reference evidence="14 15" key="1">
    <citation type="journal article" date="2016" name="Mol. Biol. Evol.">
        <title>Comparative Genomics of Early-Diverging Mushroom-Forming Fungi Provides Insights into the Origins of Lignocellulose Decay Capabilities.</title>
        <authorList>
            <person name="Nagy L.G."/>
            <person name="Riley R."/>
            <person name="Tritt A."/>
            <person name="Adam C."/>
            <person name="Daum C."/>
            <person name="Floudas D."/>
            <person name="Sun H."/>
            <person name="Yadav J.S."/>
            <person name="Pangilinan J."/>
            <person name="Larsson K.H."/>
            <person name="Matsuura K."/>
            <person name="Barry K."/>
            <person name="Labutti K."/>
            <person name="Kuo R."/>
            <person name="Ohm R.A."/>
            <person name="Bhattacharya S.S."/>
            <person name="Shirouzu T."/>
            <person name="Yoshinaga Y."/>
            <person name="Martin F.M."/>
            <person name="Grigoriev I.V."/>
            <person name="Hibbett D.S."/>
        </authorList>
    </citation>
    <scope>NUCLEOTIDE SEQUENCE [LARGE SCALE GENOMIC DNA]</scope>
    <source>
        <strain evidence="14 15">93-53</strain>
    </source>
</reference>
<evidence type="ECO:0000256" key="6">
    <source>
        <dbReference type="ARBA" id="ARBA00023125"/>
    </source>
</evidence>
<dbReference type="GO" id="GO:0003677">
    <property type="term" value="F:DNA binding"/>
    <property type="evidence" value="ECO:0007669"/>
    <property type="project" value="UniProtKB-KW"/>
</dbReference>
<feature type="domain" description="UvrD-like helicase ATP-binding" evidence="12">
    <location>
        <begin position="26"/>
        <end position="321"/>
    </location>
</feature>
<evidence type="ECO:0000256" key="1">
    <source>
        <dbReference type="ARBA" id="ARBA00009922"/>
    </source>
</evidence>
<dbReference type="RefSeq" id="XP_040762173.1">
    <property type="nucleotide sequence ID" value="XM_040909319.1"/>
</dbReference>
<protein>
    <recommendedName>
        <fullName evidence="9">DNA 3'-5' helicase</fullName>
        <ecNumber evidence="9">5.6.2.4</ecNumber>
    </recommendedName>
</protein>
<dbReference type="Gene3D" id="1.10.486.10">
    <property type="entry name" value="PCRA, domain 4"/>
    <property type="match status" value="1"/>
</dbReference>
<dbReference type="GeneID" id="63826348"/>
<dbReference type="OrthoDB" id="1470711at2759"/>
<dbReference type="PROSITE" id="PS51217">
    <property type="entry name" value="UVRD_HELICASE_CTER"/>
    <property type="match status" value="1"/>
</dbReference>
<evidence type="ECO:0000256" key="8">
    <source>
        <dbReference type="ARBA" id="ARBA00034617"/>
    </source>
</evidence>
<name>A0A165DAE3_9APHY</name>
<dbReference type="InterPro" id="IPR013986">
    <property type="entry name" value="DExx_box_DNA_helicase_dom_sf"/>
</dbReference>
<evidence type="ECO:0000256" key="10">
    <source>
        <dbReference type="ARBA" id="ARBA00048988"/>
    </source>
</evidence>
<keyword evidence="6" id="KW-0238">DNA-binding</keyword>
<evidence type="ECO:0000256" key="5">
    <source>
        <dbReference type="ARBA" id="ARBA00022840"/>
    </source>
</evidence>
<dbReference type="GO" id="GO:0000725">
    <property type="term" value="P:recombinational repair"/>
    <property type="evidence" value="ECO:0007669"/>
    <property type="project" value="TreeGrafter"/>
</dbReference>
<comment type="similarity">
    <text evidence="1">Belongs to the helicase family. UvrD subfamily.</text>
</comment>
<dbReference type="PANTHER" id="PTHR11070:SF2">
    <property type="entry name" value="ATP-DEPENDENT DNA HELICASE SRS2"/>
    <property type="match status" value="1"/>
</dbReference>
<evidence type="ECO:0000256" key="11">
    <source>
        <dbReference type="PROSITE-ProRule" id="PRU00560"/>
    </source>
</evidence>
<keyword evidence="15" id="KW-1185">Reference proteome</keyword>
<dbReference type="InterPro" id="IPR000212">
    <property type="entry name" value="DNA_helicase_UvrD/REP"/>
</dbReference>
<dbReference type="PANTHER" id="PTHR11070">
    <property type="entry name" value="UVRD / RECB / PCRA DNA HELICASE FAMILY MEMBER"/>
    <property type="match status" value="1"/>
</dbReference>
<proteinExistence type="inferred from homology"/>
<dbReference type="Pfam" id="PF13361">
    <property type="entry name" value="UvrD_C"/>
    <property type="match status" value="1"/>
</dbReference>
<keyword evidence="3 11" id="KW-0378">Hydrolase</keyword>
<dbReference type="EMBL" id="KV427636">
    <property type="protein sequence ID" value="KZT04433.1"/>
    <property type="molecule type" value="Genomic_DNA"/>
</dbReference>
<dbReference type="InterPro" id="IPR014017">
    <property type="entry name" value="DNA_helicase_UvrD-like_C"/>
</dbReference>
<dbReference type="GO" id="GO:0005634">
    <property type="term" value="C:nucleus"/>
    <property type="evidence" value="ECO:0007669"/>
    <property type="project" value="TreeGrafter"/>
</dbReference>
<dbReference type="Pfam" id="PF00580">
    <property type="entry name" value="UvrD-helicase"/>
    <property type="match status" value="1"/>
</dbReference>
<evidence type="ECO:0000256" key="2">
    <source>
        <dbReference type="ARBA" id="ARBA00022741"/>
    </source>
</evidence>
<keyword evidence="5 11" id="KW-0067">ATP-binding</keyword>
<evidence type="ECO:0000256" key="9">
    <source>
        <dbReference type="ARBA" id="ARBA00034808"/>
    </source>
</evidence>
<feature type="binding site" evidence="11">
    <location>
        <begin position="47"/>
        <end position="54"/>
    </location>
    <ligand>
        <name>ATP</name>
        <dbReference type="ChEBI" id="CHEBI:30616"/>
    </ligand>
</feature>
<gene>
    <name evidence="14" type="ORF">LAESUDRAFT_727906</name>
</gene>
<comment type="catalytic activity">
    <reaction evidence="8">
        <text>Couples ATP hydrolysis with the unwinding of duplex DNA by translocating in the 3'-5' direction.</text>
        <dbReference type="EC" id="5.6.2.4"/>
    </reaction>
</comment>
<dbReference type="PROSITE" id="PS51198">
    <property type="entry name" value="UVRD_HELICASE_ATP_BIND"/>
    <property type="match status" value="1"/>
</dbReference>
<keyword evidence="2 11" id="KW-0547">Nucleotide-binding</keyword>
<dbReference type="InterPro" id="IPR014016">
    <property type="entry name" value="UvrD-like_ATP-bd"/>
</dbReference>
<evidence type="ECO:0000259" key="12">
    <source>
        <dbReference type="PROSITE" id="PS51198"/>
    </source>
</evidence>
<dbReference type="CDD" id="cd17932">
    <property type="entry name" value="DEXQc_UvrD"/>
    <property type="match status" value="1"/>
</dbReference>
<dbReference type="AlphaFoldDB" id="A0A165DAE3"/>
<evidence type="ECO:0000313" key="15">
    <source>
        <dbReference type="Proteomes" id="UP000076871"/>
    </source>
</evidence>
<accession>A0A165DAE3</accession>
<dbReference type="STRING" id="1314785.A0A165DAE3"/>
<organism evidence="14 15">
    <name type="scientific">Laetiporus sulphureus 93-53</name>
    <dbReference type="NCBI Taxonomy" id="1314785"/>
    <lineage>
        <taxon>Eukaryota</taxon>
        <taxon>Fungi</taxon>
        <taxon>Dikarya</taxon>
        <taxon>Basidiomycota</taxon>
        <taxon>Agaricomycotina</taxon>
        <taxon>Agaricomycetes</taxon>
        <taxon>Polyporales</taxon>
        <taxon>Laetiporus</taxon>
    </lineage>
</organism>
<dbReference type="Proteomes" id="UP000076871">
    <property type="component" value="Unassembled WGS sequence"/>
</dbReference>
<dbReference type="InterPro" id="IPR027417">
    <property type="entry name" value="P-loop_NTPase"/>
</dbReference>
<evidence type="ECO:0000259" key="13">
    <source>
        <dbReference type="PROSITE" id="PS51217"/>
    </source>
</evidence>
<dbReference type="SUPFAM" id="SSF52540">
    <property type="entry name" value="P-loop containing nucleoside triphosphate hydrolases"/>
    <property type="match status" value="1"/>
</dbReference>
<dbReference type="Gene3D" id="3.40.50.300">
    <property type="entry name" value="P-loop containing nucleotide triphosphate hydrolases"/>
    <property type="match status" value="2"/>
</dbReference>
<evidence type="ECO:0000256" key="7">
    <source>
        <dbReference type="ARBA" id="ARBA00023235"/>
    </source>
</evidence>
<evidence type="ECO:0000256" key="3">
    <source>
        <dbReference type="ARBA" id="ARBA00022801"/>
    </source>
</evidence>